<evidence type="ECO:0000256" key="1">
    <source>
        <dbReference type="ARBA" id="ARBA00022679"/>
    </source>
</evidence>
<proteinExistence type="predicted"/>
<dbReference type="Pfam" id="PF04024">
    <property type="entry name" value="PspC"/>
    <property type="match status" value="1"/>
</dbReference>
<sequence>MATAAPTRPVLRRDPVHGVVAGVCAGLSERLGINPLALRVCFIAGAVLGGLGAVLYGLLWLVVPAGPGEAPHSRRAGAQLAAGVGLLVLAGLLSLRELGLWFSDAIVWPTVLAATGGALLWRLQRQGEQRPAPATGAGAPAAEAPSRADVAAGVYNGGFGIALVLGAILLFLQSNGALGPLRDVVLAVVVIGLGLGLILAPFLWRLGRNLAEERSARIRSQERAEVAAHLHDSVLQTLALVQKRADDPRAVATLARQQERELRAWLWDPQAPAADAGLAAALRAAAAEVEEAHGVPIEVVTVGDVAMADGPATVLAAAREALTNAAKFAGDAGPVALYAEAAPERVQVFVRDRGPGFDLAAVPADRRGVRDSIIGRMERHGGRAAIAPAPGGGTEVELVLEEAA</sequence>
<feature type="transmembrane region" description="Helical" evidence="4">
    <location>
        <begin position="184"/>
        <end position="204"/>
    </location>
</feature>
<dbReference type="AlphaFoldDB" id="A0A6J4RGM3"/>
<reference evidence="7" key="1">
    <citation type="submission" date="2020-02" db="EMBL/GenBank/DDBJ databases">
        <authorList>
            <person name="Meier V. D."/>
        </authorList>
    </citation>
    <scope>NUCLEOTIDE SEQUENCE</scope>
    <source>
        <strain evidence="7">AVDCRST_MAG30</strain>
    </source>
</reference>
<evidence type="ECO:0000256" key="2">
    <source>
        <dbReference type="ARBA" id="ARBA00022777"/>
    </source>
</evidence>
<dbReference type="GO" id="GO:0016301">
    <property type="term" value="F:kinase activity"/>
    <property type="evidence" value="ECO:0007669"/>
    <property type="project" value="UniProtKB-KW"/>
</dbReference>
<evidence type="ECO:0000259" key="5">
    <source>
        <dbReference type="Pfam" id="PF04024"/>
    </source>
</evidence>
<feature type="transmembrane region" description="Helical" evidence="4">
    <location>
        <begin position="101"/>
        <end position="121"/>
    </location>
</feature>
<feature type="transmembrane region" description="Helical" evidence="4">
    <location>
        <begin position="75"/>
        <end position="95"/>
    </location>
</feature>
<protein>
    <submittedName>
        <fullName evidence="7">Two-component system sensor histidine kinase</fullName>
    </submittedName>
</protein>
<feature type="transmembrane region" description="Helical" evidence="4">
    <location>
        <begin position="36"/>
        <end position="63"/>
    </location>
</feature>
<evidence type="ECO:0000256" key="4">
    <source>
        <dbReference type="SAM" id="Phobius"/>
    </source>
</evidence>
<dbReference type="GO" id="GO:0000160">
    <property type="term" value="P:phosphorelay signal transduction system"/>
    <property type="evidence" value="ECO:0007669"/>
    <property type="project" value="UniProtKB-KW"/>
</dbReference>
<feature type="domain" description="Histidine kinase/HSP90-like ATPase" evidence="6">
    <location>
        <begin position="274"/>
        <end position="367"/>
    </location>
</feature>
<keyword evidence="2 7" id="KW-0418">Kinase</keyword>
<keyword evidence="4" id="KW-0812">Transmembrane</keyword>
<dbReference type="SUPFAM" id="SSF55874">
    <property type="entry name" value="ATPase domain of HSP90 chaperone/DNA topoisomerase II/histidine kinase"/>
    <property type="match status" value="1"/>
</dbReference>
<feature type="domain" description="Phage shock protein PspC N-terminal" evidence="5">
    <location>
        <begin position="11"/>
        <end position="65"/>
    </location>
</feature>
<dbReference type="Gene3D" id="3.30.565.10">
    <property type="entry name" value="Histidine kinase-like ATPase, C-terminal domain"/>
    <property type="match status" value="1"/>
</dbReference>
<keyword evidence="4" id="KW-0472">Membrane</keyword>
<keyword evidence="4" id="KW-1133">Transmembrane helix</keyword>
<feature type="transmembrane region" description="Helical" evidence="4">
    <location>
        <begin position="153"/>
        <end position="172"/>
    </location>
</feature>
<dbReference type="InterPro" id="IPR050482">
    <property type="entry name" value="Sensor_HK_TwoCompSys"/>
</dbReference>
<dbReference type="PANTHER" id="PTHR24421:SF61">
    <property type="entry name" value="OXYGEN SENSOR HISTIDINE KINASE NREB"/>
    <property type="match status" value="1"/>
</dbReference>
<dbReference type="InterPro" id="IPR003594">
    <property type="entry name" value="HATPase_dom"/>
</dbReference>
<accession>A0A6J4RGM3</accession>
<name>A0A6J4RGM3_9ACTN</name>
<evidence type="ECO:0000313" key="7">
    <source>
        <dbReference type="EMBL" id="CAA9473126.1"/>
    </source>
</evidence>
<dbReference type="Pfam" id="PF13581">
    <property type="entry name" value="HATPase_c_2"/>
    <property type="match status" value="1"/>
</dbReference>
<organism evidence="7">
    <name type="scientific">uncultured Solirubrobacteraceae bacterium</name>
    <dbReference type="NCBI Taxonomy" id="1162706"/>
    <lineage>
        <taxon>Bacteria</taxon>
        <taxon>Bacillati</taxon>
        <taxon>Actinomycetota</taxon>
        <taxon>Thermoleophilia</taxon>
        <taxon>Solirubrobacterales</taxon>
        <taxon>Solirubrobacteraceae</taxon>
        <taxon>environmental samples</taxon>
    </lineage>
</organism>
<dbReference type="InterPro" id="IPR007168">
    <property type="entry name" value="Phageshock_PspC_N"/>
</dbReference>
<evidence type="ECO:0000259" key="6">
    <source>
        <dbReference type="Pfam" id="PF13581"/>
    </source>
</evidence>
<evidence type="ECO:0000256" key="3">
    <source>
        <dbReference type="ARBA" id="ARBA00023012"/>
    </source>
</evidence>
<gene>
    <name evidence="7" type="ORF">AVDCRST_MAG30-253</name>
</gene>
<dbReference type="InterPro" id="IPR036890">
    <property type="entry name" value="HATPase_C_sf"/>
</dbReference>
<keyword evidence="1" id="KW-0808">Transferase</keyword>
<keyword evidence="3" id="KW-0902">Two-component regulatory system</keyword>
<dbReference type="EMBL" id="CADCVS010000048">
    <property type="protein sequence ID" value="CAA9473126.1"/>
    <property type="molecule type" value="Genomic_DNA"/>
</dbReference>
<dbReference type="PANTHER" id="PTHR24421">
    <property type="entry name" value="NITRATE/NITRITE SENSOR PROTEIN NARX-RELATED"/>
    <property type="match status" value="1"/>
</dbReference>